<evidence type="ECO:0000313" key="12">
    <source>
        <dbReference type="EMBL" id="ALP40891.1"/>
    </source>
</evidence>
<evidence type="ECO:0000256" key="7">
    <source>
        <dbReference type="ARBA" id="ARBA00022801"/>
    </source>
</evidence>
<reference evidence="13" key="1">
    <citation type="submission" date="2015-10" db="EMBL/GenBank/DDBJ databases">
        <title>Complete Genome Sequence of Aeromonas schubertii strain WL1483.</title>
        <authorList>
            <person name="Liu L."/>
        </authorList>
    </citation>
    <scope>NUCLEOTIDE SEQUENCE [LARGE SCALE GENOMIC DNA]</scope>
    <source>
        <strain evidence="13">WL1483</strain>
    </source>
</reference>
<evidence type="ECO:0000256" key="6">
    <source>
        <dbReference type="ARBA" id="ARBA00022729"/>
    </source>
</evidence>
<keyword evidence="8" id="KW-0862">Zinc</keyword>
<evidence type="ECO:0000256" key="11">
    <source>
        <dbReference type="SAM" id="SignalP"/>
    </source>
</evidence>
<dbReference type="PATRIC" id="fig|652.5.peg.427"/>
<feature type="signal peptide" evidence="11">
    <location>
        <begin position="1"/>
        <end position="18"/>
    </location>
</feature>
<dbReference type="GO" id="GO:0008270">
    <property type="term" value="F:zinc ion binding"/>
    <property type="evidence" value="ECO:0007669"/>
    <property type="project" value="InterPro"/>
</dbReference>
<reference evidence="12 13" key="2">
    <citation type="journal article" date="2016" name="Genome Announc.">
        <title>Complete Genome Sequence of the Highly Virulent Aeromonas schubertii Strain WL1483, Isolated from Diseased Snakehead Fish (Channa argus) in China.</title>
        <authorList>
            <person name="Liu L."/>
            <person name="Li N."/>
            <person name="Zhang D."/>
            <person name="Fu X."/>
            <person name="Shi C."/>
            <person name="Lin Q."/>
            <person name="Hao G."/>
        </authorList>
    </citation>
    <scope>NUCLEOTIDE SEQUENCE [LARGE SCALE GENOMIC DNA]</scope>
    <source>
        <strain evidence="12 13">WL1483</strain>
    </source>
</reference>
<evidence type="ECO:0000256" key="9">
    <source>
        <dbReference type="ARBA" id="ARBA00023049"/>
    </source>
</evidence>
<dbReference type="KEGG" id="asr:WL1483_1472"/>
<name>A0A0S2SGR3_9GAMM</name>
<dbReference type="Gene3D" id="1.10.390.20">
    <property type="match status" value="1"/>
</dbReference>
<dbReference type="PRINTS" id="PR00931">
    <property type="entry name" value="MICOLLPTASE"/>
</dbReference>
<protein>
    <submittedName>
        <fullName evidence="12">Collagenase family protein</fullName>
    </submittedName>
</protein>
<dbReference type="InterPro" id="IPR002169">
    <property type="entry name" value="Peptidase_M9A/M9B"/>
</dbReference>
<evidence type="ECO:0000256" key="3">
    <source>
        <dbReference type="ARBA" id="ARBA00022525"/>
    </source>
</evidence>
<proteinExistence type="predicted"/>
<evidence type="ECO:0000256" key="8">
    <source>
        <dbReference type="ARBA" id="ARBA00022833"/>
    </source>
</evidence>
<accession>A0A0S2SGR3</accession>
<comment type="subcellular location">
    <subcellularLocation>
        <location evidence="2">Secreted</location>
    </subcellularLocation>
</comment>
<keyword evidence="4" id="KW-0645">Protease</keyword>
<keyword evidence="9" id="KW-0482">Metalloprotease</keyword>
<keyword evidence="7" id="KW-0378">Hydrolase</keyword>
<dbReference type="Pfam" id="PF01752">
    <property type="entry name" value="Peptidase_M9"/>
    <property type="match status" value="1"/>
</dbReference>
<organism evidence="12 13">
    <name type="scientific">Aeromonas schubertii</name>
    <dbReference type="NCBI Taxonomy" id="652"/>
    <lineage>
        <taxon>Bacteria</taxon>
        <taxon>Pseudomonadati</taxon>
        <taxon>Pseudomonadota</taxon>
        <taxon>Gammaproteobacteria</taxon>
        <taxon>Aeromonadales</taxon>
        <taxon>Aeromonadaceae</taxon>
        <taxon>Aeromonas</taxon>
    </lineage>
</organism>
<feature type="active site" evidence="10">
    <location>
        <position position="755"/>
    </location>
</feature>
<dbReference type="GO" id="GO:0005576">
    <property type="term" value="C:extracellular region"/>
    <property type="evidence" value="ECO:0007669"/>
    <property type="project" value="UniProtKB-SubCell"/>
</dbReference>
<dbReference type="Proteomes" id="UP000058114">
    <property type="component" value="Chromosome"/>
</dbReference>
<dbReference type="PANTHER" id="PTHR13062:SF9">
    <property type="entry name" value="MICROBIAL COLLAGENASE"/>
    <property type="match status" value="1"/>
</dbReference>
<dbReference type="GO" id="GO:0006508">
    <property type="term" value="P:proteolysis"/>
    <property type="evidence" value="ECO:0007669"/>
    <property type="project" value="UniProtKB-KW"/>
</dbReference>
<dbReference type="RefSeq" id="WP_060583779.1">
    <property type="nucleotide sequence ID" value="NZ_CP013067.1"/>
</dbReference>
<evidence type="ECO:0000256" key="2">
    <source>
        <dbReference type="ARBA" id="ARBA00004613"/>
    </source>
</evidence>
<dbReference type="Gene3D" id="3.40.30.160">
    <property type="entry name" value="Collagenase ColT, N-terminal domain"/>
    <property type="match status" value="1"/>
</dbReference>
<dbReference type="EMBL" id="CP013067">
    <property type="protein sequence ID" value="ALP40891.1"/>
    <property type="molecule type" value="Genomic_DNA"/>
</dbReference>
<comment type="cofactor">
    <cofactor evidence="1">
        <name>Zn(2+)</name>
        <dbReference type="ChEBI" id="CHEBI:29105"/>
    </cofactor>
</comment>
<evidence type="ECO:0000256" key="4">
    <source>
        <dbReference type="ARBA" id="ARBA00022670"/>
    </source>
</evidence>
<keyword evidence="6 11" id="KW-0732">Signal</keyword>
<evidence type="ECO:0000313" key="13">
    <source>
        <dbReference type="Proteomes" id="UP000058114"/>
    </source>
</evidence>
<dbReference type="AlphaFoldDB" id="A0A0S2SGR3"/>
<dbReference type="GO" id="GO:0004222">
    <property type="term" value="F:metalloendopeptidase activity"/>
    <property type="evidence" value="ECO:0007669"/>
    <property type="project" value="InterPro"/>
</dbReference>
<dbReference type="PANTHER" id="PTHR13062">
    <property type="entry name" value="COLLAGENASE"/>
    <property type="match status" value="1"/>
</dbReference>
<evidence type="ECO:0000256" key="1">
    <source>
        <dbReference type="ARBA" id="ARBA00001947"/>
    </source>
</evidence>
<keyword evidence="5" id="KW-0479">Metal-binding</keyword>
<evidence type="ECO:0000256" key="10">
    <source>
        <dbReference type="PIRSR" id="PIRSR602169-1"/>
    </source>
</evidence>
<feature type="chain" id="PRO_5006604419" evidence="11">
    <location>
        <begin position="19"/>
        <end position="910"/>
    </location>
</feature>
<sequence length="910" mass="102867">MRTLIGSLCLLAAPLAGAYSPSDWHQYGASAPETRQFESTQSTQLFRLTATTSSARWQQMHIYRTYRWQIDGLKQQAERQCGYKQTRIEQGWRIRTQLCELSLKAGTLIQAESQDFGYGLSSSGWSALPDTPTGWRGDRLALPQALALGQEEVELDRCQLDAKGRCPSDEWHYDPRQWEQLQVMEENPSERDGRLDHIFYRLSPKSESAAAKMVRELHVWRQHQWQPDPAQAIEECGEPRTREEAGNTLTVRTCRQLLPIGSQINVTLHDTGYMMPADKNEWQPLPESDSWQEAKTLSQPLVLATTEEQLDCRKANGRPCAEPTEPDLDLLDAEAARLVADVSGADKPAWQANYGHDDAKLMAAVRGMQALLDANRPTHPAMDKLLYYVRAHNYFGGVARESDETARALARVMVALLNHPALLGNEPQDEAGTVLEAWSVAAQGQLGQMAFRQAATPMPAQLIRALDYAIQHAAVINGHKPWADGLFELLNLIDYASSHSRDADFGPALIGQEPALRRAMLALGESELALWKRRDGQADLFVFNNILDAYTRFYRMMQGRDSAGNEAYRDSLDRDVITLLNYHGLVPGGAQSPRLLEEASITLSTYYLRHTDRSAAACSEGPLAGYCKPVRAEDILPFSHTCSPTLSLRAQDLNQEQAEQICRELGEEEQHFHRVMETGWQPVTDDNNRSLELVIFDSSDEWNRYGGALFDGVSTDNGGIYIEGDPARQDNQARFFAYEAQWKRPAFQVWNLRHEYVHYLDGRFNLYGNFGHYPLNRTTWWAEGLAEYIAHGQCFARGLNAVTQSPAGQRPSLQSILHLDYESGSEMVYSWSYTVHRFLNETGRRDSWLAMARALRQADRSKAMADYERVMEQLITNDSQAYRDWVDGQLIPWWAANRNSPECQSNDSAH</sequence>
<evidence type="ECO:0000256" key="5">
    <source>
        <dbReference type="ARBA" id="ARBA00022723"/>
    </source>
</evidence>
<gene>
    <name evidence="12" type="ORF">WL1483_1472</name>
</gene>
<keyword evidence="3" id="KW-0964">Secreted</keyword>